<feature type="compositionally biased region" description="Basic residues" evidence="1">
    <location>
        <begin position="167"/>
        <end position="178"/>
    </location>
</feature>
<proteinExistence type="predicted"/>
<dbReference type="Pfam" id="PF00681">
    <property type="entry name" value="Plectin"/>
    <property type="match status" value="1"/>
</dbReference>
<dbReference type="SUPFAM" id="SSF75399">
    <property type="entry name" value="Plakin repeat"/>
    <property type="match status" value="3"/>
</dbReference>
<evidence type="ECO:0000313" key="2">
    <source>
        <dbReference type="Proteomes" id="UP000887540"/>
    </source>
</evidence>
<keyword evidence="2" id="KW-1185">Reference proteome</keyword>
<feature type="region of interest" description="Disordered" evidence="1">
    <location>
        <begin position="1"/>
        <end position="133"/>
    </location>
</feature>
<evidence type="ECO:0000256" key="1">
    <source>
        <dbReference type="SAM" id="MobiDB-lite"/>
    </source>
</evidence>
<feature type="region of interest" description="Disordered" evidence="1">
    <location>
        <begin position="155"/>
        <end position="189"/>
    </location>
</feature>
<organism evidence="2 3">
    <name type="scientific">Acrobeloides nanus</name>
    <dbReference type="NCBI Taxonomy" id="290746"/>
    <lineage>
        <taxon>Eukaryota</taxon>
        <taxon>Metazoa</taxon>
        <taxon>Ecdysozoa</taxon>
        <taxon>Nematoda</taxon>
        <taxon>Chromadorea</taxon>
        <taxon>Rhabditida</taxon>
        <taxon>Tylenchina</taxon>
        <taxon>Cephalobomorpha</taxon>
        <taxon>Cephaloboidea</taxon>
        <taxon>Cephalobidae</taxon>
        <taxon>Acrobeloides</taxon>
    </lineage>
</organism>
<feature type="compositionally biased region" description="Polar residues" evidence="1">
    <location>
        <begin position="43"/>
        <end position="57"/>
    </location>
</feature>
<evidence type="ECO:0000313" key="3">
    <source>
        <dbReference type="WBParaSite" id="ACRNAN_scaffold11905.g6581.t1"/>
    </source>
</evidence>
<name>A0A914CKV1_9BILA</name>
<reference evidence="3" key="1">
    <citation type="submission" date="2022-11" db="UniProtKB">
        <authorList>
            <consortium name="WormBaseParasite"/>
        </authorList>
    </citation>
    <scope>IDENTIFICATION</scope>
</reference>
<sequence>MQKVTRSHYRKEERDYERIGGAAQGGTYQRVHYENGGAPYATSPPSSVRNGSAQGGTYQRVHYENGGSPYGTSQPFSVRNGTAHHQQRQQQQEQYDFYKRSAASDYSGRNGGYADSTYQRGGTGKGLSRNNGYNHYHDQSFAVYGQQGQRFSESSSYETKEHYERKVIRKKPKARKANGHVSNGNLSGERRDFKEMPIQKAVQYANGFPGEGLEEFDTLGNEPVKPTIVEHEDEMQTFEEDTVTKTQFYEMEGLLHKQTGEILNFVEAVRQGLLDLSSGGGEFFDLVSGSKISLEKAVEMKLVGEDVNQILRAKHGIMHPETGEQLTLLEAIQIGLYDPEIRQLRDIHTGEIISLFDARKIVPMDVQRRLIKMGVLKLPPITLEQAIQQNVVNTQTGHFTGKFSGDMPLQDALYNGYIQLRSQQVPTIAISLSDCLRDGFIDGHSGEFNDRSSNDKFTLRDALSRDNKLLNEHIREIVNTDTNQRITLADAILSHAIDPKQGTFTDLRNRNSIPLSQAYNNDFISKPLTLTEVIERDLLDSAQRFIDRGTKNRFTLLEAIASGIVDPEVRHIVDPDEEDVVSIAEALERGLLEPDGRISLLKQQRTLSLHEAHRDGLLTKRVRHTIFDVKGIKNTETGENLSFNEAVEAGAIVVQ</sequence>
<dbReference type="GO" id="GO:0005856">
    <property type="term" value="C:cytoskeleton"/>
    <property type="evidence" value="ECO:0007669"/>
    <property type="project" value="InterPro"/>
</dbReference>
<feature type="compositionally biased region" description="Polar residues" evidence="1">
    <location>
        <begin position="70"/>
        <end position="84"/>
    </location>
</feature>
<dbReference type="InterPro" id="IPR001101">
    <property type="entry name" value="Plectin_repeat"/>
</dbReference>
<dbReference type="WBParaSite" id="ACRNAN_scaffold11905.g6581.t1">
    <property type="protein sequence ID" value="ACRNAN_scaffold11905.g6581.t1"/>
    <property type="gene ID" value="ACRNAN_scaffold11905.g6581"/>
</dbReference>
<dbReference type="Gene3D" id="3.90.1290.10">
    <property type="entry name" value="Plakin repeat"/>
    <property type="match status" value="2"/>
</dbReference>
<dbReference type="SMART" id="SM00250">
    <property type="entry name" value="PLEC"/>
    <property type="match status" value="5"/>
</dbReference>
<protein>
    <submittedName>
        <fullName evidence="3">Uncharacterized protein</fullName>
    </submittedName>
</protein>
<dbReference type="AlphaFoldDB" id="A0A914CKV1"/>
<accession>A0A914CKV1</accession>
<dbReference type="Proteomes" id="UP000887540">
    <property type="component" value="Unplaced"/>
</dbReference>
<dbReference type="InterPro" id="IPR035915">
    <property type="entry name" value="Plakin_repeat_sf"/>
</dbReference>